<dbReference type="Proteomes" id="UP000681722">
    <property type="component" value="Unassembled WGS sequence"/>
</dbReference>
<comment type="caution">
    <text evidence="1">The sequence shown here is derived from an EMBL/GenBank/DDBJ whole genome shotgun (WGS) entry which is preliminary data.</text>
</comment>
<name>A0A815T6Q4_9BILA</name>
<keyword evidence="3" id="KW-1185">Reference proteome</keyword>
<reference evidence="1" key="1">
    <citation type="submission" date="2021-02" db="EMBL/GenBank/DDBJ databases">
        <authorList>
            <person name="Nowell W R."/>
        </authorList>
    </citation>
    <scope>NUCLEOTIDE SEQUENCE</scope>
</reference>
<evidence type="ECO:0000313" key="2">
    <source>
        <dbReference type="EMBL" id="CAF4360989.1"/>
    </source>
</evidence>
<dbReference type="AlphaFoldDB" id="A0A815T6Q4"/>
<gene>
    <name evidence="1" type="ORF">GPM918_LOCUS36598</name>
    <name evidence="2" type="ORF">SRO942_LOCUS37340</name>
</gene>
<sequence>MKLEQEKRLYKKLQELEVEKNQNSTRNVSLRLSNLTNRGTQSKVVNLSSTVLNKDEECLLGLGLSYIPTSKVDSTKYVAKSIAGVESGIYKYAPVIKEKIVTSVRNTIDNHLKQLFAQHRKNKNLTKEQYLAIKNLKDDDYIIVVPADKGGKLVVMEVNDYIEKIE</sequence>
<accession>A0A815T6Q4</accession>
<dbReference type="EMBL" id="CAJNOQ010022276">
    <property type="protein sequence ID" value="CAF1499069.1"/>
    <property type="molecule type" value="Genomic_DNA"/>
</dbReference>
<feature type="non-terminal residue" evidence="1">
    <location>
        <position position="1"/>
    </location>
</feature>
<dbReference type="OrthoDB" id="6782675at2759"/>
<protein>
    <submittedName>
        <fullName evidence="1">Uncharacterized protein</fullName>
    </submittedName>
</protein>
<proteinExistence type="predicted"/>
<evidence type="ECO:0000313" key="1">
    <source>
        <dbReference type="EMBL" id="CAF1499069.1"/>
    </source>
</evidence>
<organism evidence="1 3">
    <name type="scientific">Didymodactylos carnosus</name>
    <dbReference type="NCBI Taxonomy" id="1234261"/>
    <lineage>
        <taxon>Eukaryota</taxon>
        <taxon>Metazoa</taxon>
        <taxon>Spiralia</taxon>
        <taxon>Gnathifera</taxon>
        <taxon>Rotifera</taxon>
        <taxon>Eurotatoria</taxon>
        <taxon>Bdelloidea</taxon>
        <taxon>Philodinida</taxon>
        <taxon>Philodinidae</taxon>
        <taxon>Didymodactylos</taxon>
    </lineage>
</organism>
<dbReference type="Proteomes" id="UP000663829">
    <property type="component" value="Unassembled WGS sequence"/>
</dbReference>
<dbReference type="EMBL" id="CAJOBC010087788">
    <property type="protein sequence ID" value="CAF4360989.1"/>
    <property type="molecule type" value="Genomic_DNA"/>
</dbReference>
<evidence type="ECO:0000313" key="3">
    <source>
        <dbReference type="Proteomes" id="UP000663829"/>
    </source>
</evidence>